<dbReference type="Gene3D" id="1.20.1250.20">
    <property type="entry name" value="MFS general substrate transporter like domains"/>
    <property type="match status" value="2"/>
</dbReference>
<reference evidence="22" key="1">
    <citation type="submission" date="2022-07" db="EMBL/GenBank/DDBJ databases">
        <title>Phylogenomic reconstructions and comparative analyses of Kickxellomycotina fungi.</title>
        <authorList>
            <person name="Reynolds N.K."/>
            <person name="Stajich J.E."/>
            <person name="Barry K."/>
            <person name="Grigoriev I.V."/>
            <person name="Crous P."/>
            <person name="Smith M.E."/>
        </authorList>
    </citation>
    <scope>NUCLEOTIDE SEQUENCE</scope>
    <source>
        <strain evidence="22">RSA 861</strain>
    </source>
</reference>
<feature type="transmembrane region" description="Helical" evidence="20">
    <location>
        <begin position="226"/>
        <end position="247"/>
    </location>
</feature>
<evidence type="ECO:0000313" key="22">
    <source>
        <dbReference type="EMBL" id="KAJ1928544.1"/>
    </source>
</evidence>
<dbReference type="Proteomes" id="UP001150569">
    <property type="component" value="Unassembled WGS sequence"/>
</dbReference>
<dbReference type="OrthoDB" id="424834at2759"/>
<comment type="subcellular location">
    <subcellularLocation>
        <location evidence="1">Membrane</location>
        <topology evidence="1">Multi-pass membrane protein</topology>
    </subcellularLocation>
</comment>
<feature type="domain" description="Major facilitator superfamily (MFS) profile" evidence="21">
    <location>
        <begin position="63"/>
        <end position="536"/>
    </location>
</feature>
<dbReference type="InterPro" id="IPR036259">
    <property type="entry name" value="MFS_trans_sf"/>
</dbReference>
<comment type="catalytic activity">
    <reaction evidence="7">
        <text>L-alpha-aminoacyl-L-lysine(out) = L-alpha-aminoacyl-L-lysine(in)</text>
        <dbReference type="Rhea" id="RHEA:79383"/>
        <dbReference type="ChEBI" id="CHEBI:229966"/>
    </reaction>
</comment>
<dbReference type="SUPFAM" id="SSF103473">
    <property type="entry name" value="MFS general substrate transporter"/>
    <property type="match status" value="1"/>
</dbReference>
<evidence type="ECO:0000313" key="23">
    <source>
        <dbReference type="Proteomes" id="UP001150569"/>
    </source>
</evidence>
<dbReference type="PANTHER" id="PTHR23512:SF12">
    <property type="entry name" value="TRANSPORTER, PUTATIVE (AFU_ORTHOLOGUE AFUA_4G00260)-RELATED"/>
    <property type="match status" value="1"/>
</dbReference>
<comment type="catalytic activity">
    <reaction evidence="3">
        <text>L-histidyl-glycine(out) = L-histidyl-glycine(in)</text>
        <dbReference type="Rhea" id="RHEA:79395"/>
        <dbReference type="ChEBI" id="CHEBI:229957"/>
    </reaction>
</comment>
<evidence type="ECO:0000256" key="13">
    <source>
        <dbReference type="ARBA" id="ARBA00044919"/>
    </source>
</evidence>
<evidence type="ECO:0000256" key="8">
    <source>
        <dbReference type="ARBA" id="ARBA00044898"/>
    </source>
</evidence>
<evidence type="ECO:0000256" key="14">
    <source>
        <dbReference type="ARBA" id="ARBA00044924"/>
    </source>
</evidence>
<feature type="transmembrane region" description="Helical" evidence="20">
    <location>
        <begin position="579"/>
        <end position="602"/>
    </location>
</feature>
<dbReference type="InterPro" id="IPR052187">
    <property type="entry name" value="MFSD1"/>
</dbReference>
<evidence type="ECO:0000256" key="11">
    <source>
        <dbReference type="ARBA" id="ARBA00044903"/>
    </source>
</evidence>
<keyword evidence="20" id="KW-1133">Transmembrane helix</keyword>
<comment type="catalytic activity">
    <reaction evidence="9">
        <text>L-arginyl-L-alpha-amino acid(out) = L-arginyl-L-alpha-amino acid(in)</text>
        <dbReference type="Rhea" id="RHEA:79371"/>
        <dbReference type="ChEBI" id="CHEBI:84315"/>
    </reaction>
</comment>
<feature type="transmembrane region" description="Helical" evidence="20">
    <location>
        <begin position="394"/>
        <end position="415"/>
    </location>
</feature>
<feature type="transmembrane region" description="Helical" evidence="20">
    <location>
        <begin position="512"/>
        <end position="532"/>
    </location>
</feature>
<comment type="catalytic activity">
    <reaction evidence="6">
        <text>L-lysyl-L-alpha-amino acid(out) = L-lysyl-L-alpha-amino acid(in)</text>
        <dbReference type="Rhea" id="RHEA:79387"/>
        <dbReference type="ChEBI" id="CHEBI:229965"/>
    </reaction>
</comment>
<comment type="catalytic activity">
    <reaction evidence="5">
        <text>L-alpha-aminoacyl-L-histidine(out) = L-alpha-aminoacyl-L-histidine(in)</text>
        <dbReference type="Rhea" id="RHEA:79375"/>
        <dbReference type="ChEBI" id="CHEBI:229967"/>
    </reaction>
</comment>
<comment type="caution">
    <text evidence="22">The sequence shown here is derived from an EMBL/GenBank/DDBJ whole genome shotgun (WGS) entry which is preliminary data.</text>
</comment>
<evidence type="ECO:0000256" key="6">
    <source>
        <dbReference type="ARBA" id="ARBA00044891"/>
    </source>
</evidence>
<comment type="catalytic activity">
    <reaction evidence="4">
        <text>L-alpha-aminoacyl-L-arginine(out) = L-alpha-aminoacyl-L-arginine(in)</text>
        <dbReference type="Rhea" id="RHEA:79367"/>
        <dbReference type="ChEBI" id="CHEBI:229968"/>
    </reaction>
</comment>
<feature type="transmembrane region" description="Helical" evidence="20">
    <location>
        <begin position="365"/>
        <end position="382"/>
    </location>
</feature>
<evidence type="ECO:0000256" key="18">
    <source>
        <dbReference type="ARBA" id="ARBA00046376"/>
    </source>
</evidence>
<dbReference type="EMBL" id="JANBPT010000069">
    <property type="protein sequence ID" value="KAJ1928544.1"/>
    <property type="molecule type" value="Genomic_DNA"/>
</dbReference>
<feature type="transmembrane region" description="Helical" evidence="20">
    <location>
        <begin position="450"/>
        <end position="472"/>
    </location>
</feature>
<feature type="transmembrane region" description="Helical" evidence="20">
    <location>
        <begin position="102"/>
        <end position="125"/>
    </location>
</feature>
<keyword evidence="20" id="KW-0472">Membrane</keyword>
<comment type="subunit">
    <text evidence="18">Homodimer. Interacts with lysosomal protein GLMP (via lumenal domain); the interaction starts while both proteins are still in the endoplasmic reticulum and is required for stabilization of MFSD1 in lysosomes but has no direct effect on its targeting to lysosomes or transporter activity.</text>
</comment>
<protein>
    <recommendedName>
        <fullName evidence="15">Lysosomal dipeptide transporter MFSD1</fullName>
    </recommendedName>
    <alternativeName>
        <fullName evidence="16">Major facilitator superfamily domain-containing protein 1</fullName>
    </alternativeName>
</protein>
<keyword evidence="20" id="KW-0812">Transmembrane</keyword>
<dbReference type="Pfam" id="PF07690">
    <property type="entry name" value="MFS_1"/>
    <property type="match status" value="1"/>
</dbReference>
<comment type="catalytic activity">
    <reaction evidence="11">
        <text>L-arginyl-glycine(out) = L-arginyl-glycine(in)</text>
        <dbReference type="Rhea" id="RHEA:79391"/>
        <dbReference type="ChEBI" id="CHEBI:229955"/>
    </reaction>
</comment>
<feature type="transmembrane region" description="Helical" evidence="20">
    <location>
        <begin position="190"/>
        <end position="214"/>
    </location>
</feature>
<feature type="compositionally biased region" description="Polar residues" evidence="19">
    <location>
        <begin position="1"/>
        <end position="18"/>
    </location>
</feature>
<accession>A0A9W8DXU2</accession>
<evidence type="ECO:0000256" key="17">
    <source>
        <dbReference type="ARBA" id="ARBA00045709"/>
    </source>
</evidence>
<evidence type="ECO:0000256" key="15">
    <source>
        <dbReference type="ARBA" id="ARBA00044985"/>
    </source>
</evidence>
<evidence type="ECO:0000256" key="16">
    <source>
        <dbReference type="ARBA" id="ARBA00045018"/>
    </source>
</evidence>
<evidence type="ECO:0000256" key="7">
    <source>
        <dbReference type="ARBA" id="ARBA00044893"/>
    </source>
</evidence>
<comment type="catalytic activity">
    <reaction evidence="2">
        <text>L-lysyl-L-alanine(out) = L-lysyl-L-alanine(in)</text>
        <dbReference type="Rhea" id="RHEA:79399"/>
        <dbReference type="ChEBI" id="CHEBI:229954"/>
    </reaction>
</comment>
<evidence type="ECO:0000256" key="10">
    <source>
        <dbReference type="ARBA" id="ARBA00044900"/>
    </source>
</evidence>
<evidence type="ECO:0000256" key="2">
    <source>
        <dbReference type="ARBA" id="ARBA00044876"/>
    </source>
</evidence>
<feature type="transmembrane region" description="Helical" evidence="20">
    <location>
        <begin position="421"/>
        <end position="443"/>
    </location>
</feature>
<comment type="catalytic activity">
    <reaction evidence="14">
        <text>L-lysyl-glycine(out) = L-lysyl-glycine(in)</text>
        <dbReference type="Rhea" id="RHEA:79407"/>
        <dbReference type="ChEBI" id="CHEBI:191202"/>
    </reaction>
</comment>
<sequence>MPVSTSPALQVTVDSTSPAKGRHGDYIHGVHSPFDDKDLAGDNDHDGGPGMGDTDLERQQWRYKAVALLAILLMSAGEHYISNSLSSLKSTLKKELDITNTQYGILSGAISLVNTILPFLVGVIMDMFGPGWGAFASCTAVALGNFITILGTYTGKFSLLVVGRVCFGLGSSTIVTAQETMLSHWFRGKGLALSIGVQIMVSKVFGWLASATVVEVAERTGFYGNAFWVGEGLALFSLLMVAVYGLMMYKLRRSTAATAAATMAVAQGSIEETGSVKKVGGGGMQAPHLSTANGGLTAHSNPLTSSKVDTTASTLNPGGTSPVIGLSSTPAAAAPLTGKKRISWRQLYYIIYFPDIYWYLPSTELLMGAVWTPFLGIAAEYVQKRWHEKTAVAAWKSSISLAVPIVGSPLMGLLIDRFGARGPLVITSSVFLLIAILLLGWTYVPPEIGLTLFSCSLTFGPVALISAVPLYLPLNMVGTGIGLIKCGLNFGIIIVDVLIGRLQDLDDDSYDRVMVMMLVLAVMSVVNSMAFMGSDYRWENGLQSAGYARRNRLMAARMPVEKAMAAAAAANADVPRYRYVYPAVCLMLFITSWTIYSVFLLVK</sequence>
<comment type="catalytic activity">
    <reaction evidence="12">
        <text>L-histidyl-L-alpha-amino acid(out) = L-histidyl-L-alpha-amino acid(in)</text>
        <dbReference type="Rhea" id="RHEA:79379"/>
        <dbReference type="ChEBI" id="CHEBI:229964"/>
    </reaction>
</comment>
<feature type="transmembrane region" description="Helical" evidence="20">
    <location>
        <begin position="478"/>
        <end position="500"/>
    </location>
</feature>
<keyword evidence="23" id="KW-1185">Reference proteome</keyword>
<gene>
    <name evidence="22" type="ORF">IWQ60_001970</name>
</gene>
<evidence type="ECO:0000256" key="3">
    <source>
        <dbReference type="ARBA" id="ARBA00044878"/>
    </source>
</evidence>
<dbReference type="PROSITE" id="PS50850">
    <property type="entry name" value="MFS"/>
    <property type="match status" value="1"/>
</dbReference>
<comment type="function">
    <text evidence="17">Lysosomal dipeptide uniporter that selectively exports lysine, arginine or histidine-containing dipeptides with a net positive charge from the lysosome lumen into the cytosol. Could play a role in a specific type of protein O-glycosylation indirectly regulating macrophages migration and tissue invasion. Also essential for liver homeostasis.</text>
</comment>
<evidence type="ECO:0000256" key="1">
    <source>
        <dbReference type="ARBA" id="ARBA00004141"/>
    </source>
</evidence>
<comment type="catalytic activity">
    <reaction evidence="10">
        <text>L-lysyl-L-lysine(out) = L-lysyl-L-lysine(in)</text>
        <dbReference type="Rhea" id="RHEA:79403"/>
        <dbReference type="ChEBI" id="CHEBI:229956"/>
    </reaction>
</comment>
<dbReference type="InterPro" id="IPR011701">
    <property type="entry name" value="MFS"/>
</dbReference>
<feature type="region of interest" description="Disordered" evidence="19">
    <location>
        <begin position="1"/>
        <end position="27"/>
    </location>
</feature>
<dbReference type="InterPro" id="IPR020846">
    <property type="entry name" value="MFS_dom"/>
</dbReference>
<evidence type="ECO:0000256" key="20">
    <source>
        <dbReference type="SAM" id="Phobius"/>
    </source>
</evidence>
<evidence type="ECO:0000256" key="5">
    <source>
        <dbReference type="ARBA" id="ARBA00044884"/>
    </source>
</evidence>
<evidence type="ECO:0000256" key="4">
    <source>
        <dbReference type="ARBA" id="ARBA00044881"/>
    </source>
</evidence>
<evidence type="ECO:0000256" key="9">
    <source>
        <dbReference type="ARBA" id="ARBA00044899"/>
    </source>
</evidence>
<comment type="catalytic activity">
    <reaction evidence="8">
        <text>L-aspartyl-L-lysine(out) = L-aspartyl-L-lysine(in)</text>
        <dbReference type="Rhea" id="RHEA:79411"/>
        <dbReference type="ChEBI" id="CHEBI:229953"/>
    </reaction>
</comment>
<dbReference type="PANTHER" id="PTHR23512">
    <property type="entry name" value="MAJOR FACILITATOR SUPERFAMILY DOMAIN-CONTAINING PROTEIN 1"/>
    <property type="match status" value="1"/>
</dbReference>
<proteinExistence type="predicted"/>
<dbReference type="AlphaFoldDB" id="A0A9W8DXU2"/>
<evidence type="ECO:0000259" key="21">
    <source>
        <dbReference type="PROSITE" id="PS50850"/>
    </source>
</evidence>
<dbReference type="GO" id="GO:0022857">
    <property type="term" value="F:transmembrane transporter activity"/>
    <property type="evidence" value="ECO:0007669"/>
    <property type="project" value="InterPro"/>
</dbReference>
<organism evidence="22 23">
    <name type="scientific">Tieghemiomyces parasiticus</name>
    <dbReference type="NCBI Taxonomy" id="78921"/>
    <lineage>
        <taxon>Eukaryota</taxon>
        <taxon>Fungi</taxon>
        <taxon>Fungi incertae sedis</taxon>
        <taxon>Zoopagomycota</taxon>
        <taxon>Kickxellomycotina</taxon>
        <taxon>Dimargaritomycetes</taxon>
        <taxon>Dimargaritales</taxon>
        <taxon>Dimargaritaceae</taxon>
        <taxon>Tieghemiomyces</taxon>
    </lineage>
</organism>
<evidence type="ECO:0000256" key="19">
    <source>
        <dbReference type="SAM" id="MobiDB-lite"/>
    </source>
</evidence>
<evidence type="ECO:0000256" key="12">
    <source>
        <dbReference type="ARBA" id="ARBA00044912"/>
    </source>
</evidence>
<feature type="transmembrane region" description="Helical" evidence="20">
    <location>
        <begin position="132"/>
        <end position="151"/>
    </location>
</feature>
<name>A0A9W8DXU2_9FUNG</name>
<comment type="catalytic activity">
    <reaction evidence="13">
        <text>L-alanyl-L-lysine(out) = L-alanyl-L-lysine(in)</text>
        <dbReference type="Rhea" id="RHEA:79415"/>
        <dbReference type="ChEBI" id="CHEBI:192470"/>
    </reaction>
</comment>
<dbReference type="GO" id="GO:0016020">
    <property type="term" value="C:membrane"/>
    <property type="evidence" value="ECO:0007669"/>
    <property type="project" value="UniProtKB-SubCell"/>
</dbReference>